<protein>
    <recommendedName>
        <fullName evidence="11">Molybdenum transport system permease</fullName>
    </recommendedName>
</protein>
<dbReference type="EMBL" id="QRDT01000030">
    <property type="protein sequence ID" value="RED25814.1"/>
    <property type="molecule type" value="Genomic_DNA"/>
</dbReference>
<reference evidence="13 16" key="2">
    <citation type="submission" date="2018-07" db="EMBL/GenBank/DDBJ databases">
        <title>Genomic Encyclopedia of Archaeal and Bacterial Type Strains, Phase II (KMG-II): from individual species to whole genera.</title>
        <authorList>
            <person name="Goeker M."/>
        </authorList>
    </citation>
    <scope>NUCLEOTIDE SEQUENCE [LARGE SCALE GENOMIC DNA]</scope>
    <source>
        <strain evidence="13 16">JA575</strain>
    </source>
</reference>
<evidence type="ECO:0000256" key="2">
    <source>
        <dbReference type="ARBA" id="ARBA00004651"/>
    </source>
</evidence>
<evidence type="ECO:0000256" key="5">
    <source>
        <dbReference type="ARBA" id="ARBA00022475"/>
    </source>
</evidence>
<keyword evidence="5" id="KW-1003">Cell membrane</keyword>
<accession>A0A336JUJ3</accession>
<evidence type="ECO:0000256" key="6">
    <source>
        <dbReference type="ARBA" id="ARBA00022505"/>
    </source>
</evidence>
<dbReference type="Proteomes" id="UP000252631">
    <property type="component" value="Unassembled WGS sequence"/>
</dbReference>
<dbReference type="InterPro" id="IPR011867">
    <property type="entry name" value="ModB_ABC"/>
</dbReference>
<dbReference type="RefSeq" id="WP_114360541.1">
    <property type="nucleotide sequence ID" value="NZ_QRDT01000030.1"/>
</dbReference>
<gene>
    <name evidence="13" type="ORF">BJ125_13048</name>
    <name evidence="14" type="ORF">SAMN05892882_13048</name>
</gene>
<dbReference type="GO" id="GO:0015098">
    <property type="term" value="F:molybdate ion transmembrane transporter activity"/>
    <property type="evidence" value="ECO:0007669"/>
    <property type="project" value="UniProtKB-UniRule"/>
</dbReference>
<evidence type="ECO:0000313" key="16">
    <source>
        <dbReference type="Proteomes" id="UP000256343"/>
    </source>
</evidence>
<dbReference type="CDD" id="cd06261">
    <property type="entry name" value="TM_PBP2"/>
    <property type="match status" value="1"/>
</dbReference>
<keyword evidence="4 10" id="KW-0813">Transport</keyword>
<dbReference type="GO" id="GO:0005886">
    <property type="term" value="C:plasma membrane"/>
    <property type="evidence" value="ECO:0007669"/>
    <property type="project" value="UniProtKB-SubCell"/>
</dbReference>
<comment type="similarity">
    <text evidence="3 11">Belongs to the binding-protein-dependent transport system permease family. CysTW subfamily.</text>
</comment>
<feature type="domain" description="ABC transmembrane type-1" evidence="12">
    <location>
        <begin position="18"/>
        <end position="222"/>
    </location>
</feature>
<keyword evidence="9 10" id="KW-0472">Membrane</keyword>
<dbReference type="AlphaFoldDB" id="A0A336JUJ3"/>
<feature type="transmembrane region" description="Helical" evidence="10">
    <location>
        <begin position="24"/>
        <end position="44"/>
    </location>
</feature>
<dbReference type="Proteomes" id="UP000256343">
    <property type="component" value="Unassembled WGS sequence"/>
</dbReference>
<evidence type="ECO:0000256" key="11">
    <source>
        <dbReference type="RuleBase" id="RU365097"/>
    </source>
</evidence>
<keyword evidence="11" id="KW-0997">Cell inner membrane</keyword>
<dbReference type="Gene3D" id="1.10.3720.10">
    <property type="entry name" value="MetI-like"/>
    <property type="match status" value="1"/>
</dbReference>
<comment type="function">
    <text evidence="1 11">Part of the binding-protein-dependent transport system for molybdenum; probably responsible for the translocation of the substrate across the membrane.</text>
</comment>
<evidence type="ECO:0000313" key="14">
    <source>
        <dbReference type="EMBL" id="SSW93142.1"/>
    </source>
</evidence>
<organism evidence="14 15">
    <name type="scientific">Rhodopseudomonas pentothenatexigens</name>
    <dbReference type="NCBI Taxonomy" id="999699"/>
    <lineage>
        <taxon>Bacteria</taxon>
        <taxon>Pseudomonadati</taxon>
        <taxon>Pseudomonadota</taxon>
        <taxon>Alphaproteobacteria</taxon>
        <taxon>Hyphomicrobiales</taxon>
        <taxon>Nitrobacteraceae</taxon>
        <taxon>Rhodopseudomonas</taxon>
    </lineage>
</organism>
<evidence type="ECO:0000256" key="8">
    <source>
        <dbReference type="ARBA" id="ARBA00022989"/>
    </source>
</evidence>
<dbReference type="OrthoDB" id="9774448at2"/>
<evidence type="ECO:0000256" key="1">
    <source>
        <dbReference type="ARBA" id="ARBA00002949"/>
    </source>
</evidence>
<dbReference type="SUPFAM" id="SSF161098">
    <property type="entry name" value="MetI-like"/>
    <property type="match status" value="1"/>
</dbReference>
<dbReference type="EMBL" id="UFQQ01000030">
    <property type="protein sequence ID" value="SSW93142.1"/>
    <property type="molecule type" value="Genomic_DNA"/>
</dbReference>
<dbReference type="PROSITE" id="PS50928">
    <property type="entry name" value="ABC_TM1"/>
    <property type="match status" value="1"/>
</dbReference>
<proteinExistence type="inferred from homology"/>
<keyword evidence="8 10" id="KW-1133">Transmembrane helix</keyword>
<reference evidence="14 15" key="1">
    <citation type="submission" date="2017-08" db="EMBL/GenBank/DDBJ databases">
        <authorList>
            <person name="de Groot N.N."/>
        </authorList>
    </citation>
    <scope>NUCLEOTIDE SEQUENCE [LARGE SCALE GENOMIC DNA]</scope>
    <source>
        <strain evidence="14 15">JA575</strain>
    </source>
</reference>
<keyword evidence="7 10" id="KW-0812">Transmembrane</keyword>
<dbReference type="InterPro" id="IPR035906">
    <property type="entry name" value="MetI-like_sf"/>
</dbReference>
<dbReference type="NCBIfam" id="TIGR02141">
    <property type="entry name" value="modB_ABC"/>
    <property type="match status" value="1"/>
</dbReference>
<comment type="subcellular location">
    <subcellularLocation>
        <location evidence="11">Cell inner membrane</location>
        <topology evidence="11">Multi-pass membrane protein</topology>
    </subcellularLocation>
    <subcellularLocation>
        <location evidence="2 10">Cell membrane</location>
        <topology evidence="2 10">Multi-pass membrane protein</topology>
    </subcellularLocation>
</comment>
<evidence type="ECO:0000256" key="9">
    <source>
        <dbReference type="ARBA" id="ARBA00023136"/>
    </source>
</evidence>
<dbReference type="PANTHER" id="PTHR30183:SF3">
    <property type="entry name" value="MOLYBDENUM TRANSPORT SYSTEM PERMEASE PROTEIN MODB"/>
    <property type="match status" value="1"/>
</dbReference>
<name>A0A336JUJ3_9BRAD</name>
<evidence type="ECO:0000256" key="7">
    <source>
        <dbReference type="ARBA" id="ARBA00022692"/>
    </source>
</evidence>
<feature type="transmembrane region" description="Helical" evidence="10">
    <location>
        <begin position="56"/>
        <end position="77"/>
    </location>
</feature>
<dbReference type="PANTHER" id="PTHR30183">
    <property type="entry name" value="MOLYBDENUM TRANSPORT SYSTEM PERMEASE PROTEIN MODB"/>
    <property type="match status" value="1"/>
</dbReference>
<evidence type="ECO:0000256" key="10">
    <source>
        <dbReference type="RuleBase" id="RU363032"/>
    </source>
</evidence>
<sequence length="231" mass="24142">MLAAAIEALRDPALIAPALLSLEIAAATLVLHIVLGTLLGWALAQRSWPGRTVLDALVTIPLVFPPIALGFFLLLLLGRRSPVGQWLDAGFGFSFVFSVEGVLLASVIAGLPLVVKPIEAAIASVSRSLGEASRTLGRNELETFLFVILPNIRGAIVAGLVLGTARSLGEVGITLMLGGNIVGKTNTISLEVYNAVFNGEYGRAVVLSGLLGMVSLGVFALLRRASRPIPN</sequence>
<dbReference type="InterPro" id="IPR000515">
    <property type="entry name" value="MetI-like"/>
</dbReference>
<keyword evidence="6 11" id="KW-0500">Molybdenum</keyword>
<evidence type="ECO:0000313" key="13">
    <source>
        <dbReference type="EMBL" id="RED25814.1"/>
    </source>
</evidence>
<evidence type="ECO:0000256" key="4">
    <source>
        <dbReference type="ARBA" id="ARBA00022448"/>
    </source>
</evidence>
<keyword evidence="16" id="KW-1185">Reference proteome</keyword>
<evidence type="ECO:0000313" key="15">
    <source>
        <dbReference type="Proteomes" id="UP000252631"/>
    </source>
</evidence>
<feature type="transmembrane region" description="Helical" evidence="10">
    <location>
        <begin position="89"/>
        <end position="115"/>
    </location>
</feature>
<evidence type="ECO:0000256" key="3">
    <source>
        <dbReference type="ARBA" id="ARBA00007069"/>
    </source>
</evidence>
<evidence type="ECO:0000259" key="12">
    <source>
        <dbReference type="PROSITE" id="PS50928"/>
    </source>
</evidence>
<feature type="transmembrane region" description="Helical" evidence="10">
    <location>
        <begin position="144"/>
        <end position="165"/>
    </location>
</feature>
<dbReference type="Pfam" id="PF00528">
    <property type="entry name" value="BPD_transp_1"/>
    <property type="match status" value="1"/>
</dbReference>
<feature type="transmembrane region" description="Helical" evidence="10">
    <location>
        <begin position="201"/>
        <end position="222"/>
    </location>
</feature>